<dbReference type="Proteomes" id="UP000572907">
    <property type="component" value="Unassembled WGS sequence"/>
</dbReference>
<proteinExistence type="predicted"/>
<gene>
    <name evidence="3" type="ORF">FHS41_005444</name>
</gene>
<dbReference type="InterPro" id="IPR037523">
    <property type="entry name" value="VOC_core"/>
</dbReference>
<keyword evidence="4" id="KW-1185">Reference proteome</keyword>
<evidence type="ECO:0000259" key="2">
    <source>
        <dbReference type="PROSITE" id="PS51819"/>
    </source>
</evidence>
<protein>
    <submittedName>
        <fullName evidence="3">Catechol 2,3-dioxygenase-like lactoylglutathione lyase family enzyme</fullName>
    </submittedName>
</protein>
<dbReference type="RefSeq" id="WP_184595803.1">
    <property type="nucleotide sequence ID" value="NZ_BMUP01000002.1"/>
</dbReference>
<dbReference type="Pfam" id="PF00903">
    <property type="entry name" value="Glyoxalase"/>
    <property type="match status" value="1"/>
</dbReference>
<organism evidence="3 4">
    <name type="scientific">Streptomyces violarus</name>
    <dbReference type="NCBI Taxonomy" id="67380"/>
    <lineage>
        <taxon>Bacteria</taxon>
        <taxon>Bacillati</taxon>
        <taxon>Actinomycetota</taxon>
        <taxon>Actinomycetes</taxon>
        <taxon>Kitasatosporales</taxon>
        <taxon>Streptomycetaceae</taxon>
        <taxon>Streptomyces</taxon>
    </lineage>
</organism>
<dbReference type="InterPro" id="IPR004360">
    <property type="entry name" value="Glyas_Fos-R_dOase_dom"/>
</dbReference>
<name>A0A7W4ZUQ0_9ACTN</name>
<accession>A0A7W4ZUQ0</accession>
<feature type="domain" description="VOC" evidence="2">
    <location>
        <begin position="95"/>
        <end position="233"/>
    </location>
</feature>
<keyword evidence="3" id="KW-0560">Oxidoreductase</keyword>
<dbReference type="SUPFAM" id="SSF54593">
    <property type="entry name" value="Glyoxalase/Bleomycin resistance protein/Dihydroxybiphenyl dioxygenase"/>
    <property type="match status" value="1"/>
</dbReference>
<reference evidence="3 4" key="1">
    <citation type="submission" date="2020-08" db="EMBL/GenBank/DDBJ databases">
        <title>Genomic Encyclopedia of Type Strains, Phase III (KMG-III): the genomes of soil and plant-associated and newly described type strains.</title>
        <authorList>
            <person name="Whitman W."/>
        </authorList>
    </citation>
    <scope>NUCLEOTIDE SEQUENCE [LARGE SCALE GENOMIC DNA]</scope>
    <source>
        <strain evidence="3 4">CECT 3237</strain>
    </source>
</reference>
<keyword evidence="3" id="KW-0223">Dioxygenase</keyword>
<comment type="caution">
    <text evidence="3">The sequence shown here is derived from an EMBL/GenBank/DDBJ whole genome shotgun (WGS) entry which is preliminary data.</text>
</comment>
<dbReference type="GO" id="GO:0016829">
    <property type="term" value="F:lyase activity"/>
    <property type="evidence" value="ECO:0007669"/>
    <property type="project" value="UniProtKB-KW"/>
</dbReference>
<dbReference type="AlphaFoldDB" id="A0A7W4ZUQ0"/>
<evidence type="ECO:0000313" key="3">
    <source>
        <dbReference type="EMBL" id="MBB3078913.1"/>
    </source>
</evidence>
<sequence length="287" mass="31183">MATPAGWSEILDFLRAREADTARQTVRPDGAYVLDRVLNTTPPVPPYRRHVAHHAPYLKAVAPHRLTGKEAPTMTTTPQTETGTGAGGTQAVALRLSELVLKTGRYDDMAAFYTHVLGHGPFYERTPDPDAPPRPAGMPERAVDVRLGFFRVHDSPHSQVLALFGIDSLIGTDASGPGLHHFQFGVGTLGDLISQHEHMASIGVRPHRAANHGQATSFYYRDPDGNIVEFSCANFATTEEEVAFMSGPVFAANPSGLELDPDRFVAHYRAGDPESELLRLDNQAVAL</sequence>
<dbReference type="GO" id="GO:0051213">
    <property type="term" value="F:dioxygenase activity"/>
    <property type="evidence" value="ECO:0007669"/>
    <property type="project" value="UniProtKB-KW"/>
</dbReference>
<dbReference type="InterPro" id="IPR029068">
    <property type="entry name" value="Glyas_Bleomycin-R_OHBP_Dase"/>
</dbReference>
<keyword evidence="3" id="KW-0456">Lyase</keyword>
<dbReference type="PROSITE" id="PS51819">
    <property type="entry name" value="VOC"/>
    <property type="match status" value="1"/>
</dbReference>
<evidence type="ECO:0000256" key="1">
    <source>
        <dbReference type="SAM" id="MobiDB-lite"/>
    </source>
</evidence>
<evidence type="ECO:0000313" key="4">
    <source>
        <dbReference type="Proteomes" id="UP000572907"/>
    </source>
</evidence>
<feature type="compositionally biased region" description="Low complexity" evidence="1">
    <location>
        <begin position="70"/>
        <end position="83"/>
    </location>
</feature>
<dbReference type="Gene3D" id="3.10.180.10">
    <property type="entry name" value="2,3-Dihydroxybiphenyl 1,2-Dioxygenase, domain 1"/>
    <property type="match status" value="1"/>
</dbReference>
<feature type="region of interest" description="Disordered" evidence="1">
    <location>
        <begin position="70"/>
        <end position="89"/>
    </location>
</feature>
<dbReference type="EMBL" id="JACHXE010000005">
    <property type="protein sequence ID" value="MBB3078913.1"/>
    <property type="molecule type" value="Genomic_DNA"/>
</dbReference>